<evidence type="ECO:0000313" key="5">
    <source>
        <dbReference type="EMBL" id="KAH7248217.1"/>
    </source>
</evidence>
<dbReference type="OrthoDB" id="539213at2759"/>
<protein>
    <submittedName>
        <fullName evidence="5">Ankyrin repeat-containing domain protein</fullName>
    </submittedName>
</protein>
<proteinExistence type="predicted"/>
<dbReference type="Proteomes" id="UP000736672">
    <property type="component" value="Unassembled WGS sequence"/>
</dbReference>
<keyword evidence="6" id="KW-1185">Reference proteome</keyword>
<evidence type="ECO:0000256" key="3">
    <source>
        <dbReference type="PROSITE-ProRule" id="PRU00023"/>
    </source>
</evidence>
<keyword evidence="1" id="KW-0677">Repeat</keyword>
<dbReference type="PROSITE" id="PS50297">
    <property type="entry name" value="ANK_REP_REGION"/>
    <property type="match status" value="2"/>
</dbReference>
<dbReference type="PROSITE" id="PS50088">
    <property type="entry name" value="ANK_REPEAT"/>
    <property type="match status" value="2"/>
</dbReference>
<accession>A0A9P9K3T9</accession>
<organism evidence="5 6">
    <name type="scientific">Fusarium solani</name>
    <name type="common">Filamentous fungus</name>
    <dbReference type="NCBI Taxonomy" id="169388"/>
    <lineage>
        <taxon>Eukaryota</taxon>
        <taxon>Fungi</taxon>
        <taxon>Dikarya</taxon>
        <taxon>Ascomycota</taxon>
        <taxon>Pezizomycotina</taxon>
        <taxon>Sordariomycetes</taxon>
        <taxon>Hypocreomycetidae</taxon>
        <taxon>Hypocreales</taxon>
        <taxon>Nectriaceae</taxon>
        <taxon>Fusarium</taxon>
        <taxon>Fusarium solani species complex</taxon>
    </lineage>
</organism>
<feature type="repeat" description="ANK" evidence="3">
    <location>
        <begin position="81"/>
        <end position="113"/>
    </location>
</feature>
<gene>
    <name evidence="5" type="ORF">B0J15DRAFT_468245</name>
</gene>
<feature type="repeat" description="ANK" evidence="3">
    <location>
        <begin position="47"/>
        <end position="71"/>
    </location>
</feature>
<evidence type="ECO:0000313" key="6">
    <source>
        <dbReference type="Proteomes" id="UP000736672"/>
    </source>
</evidence>
<dbReference type="SMART" id="SM00248">
    <property type="entry name" value="ANK"/>
    <property type="match status" value="3"/>
</dbReference>
<dbReference type="PANTHER" id="PTHR24198">
    <property type="entry name" value="ANKYRIN REPEAT AND PROTEIN KINASE DOMAIN-CONTAINING PROTEIN"/>
    <property type="match status" value="1"/>
</dbReference>
<evidence type="ECO:0000256" key="4">
    <source>
        <dbReference type="SAM" id="MobiDB-lite"/>
    </source>
</evidence>
<sequence>MATLRWPGCFSRRGPMSRSRTRTGRRHSAQHEVVAMSSVDASKTDRLGRTALFLASRYGQHQVVQVLLSDGRINPGTRDWYGSTSLFAAVANGHFEVVELLITGGATIEKQDGVGRSLIWWARRTGNPRVLQLLVQHAERAGSRIPDDPTPNDAISTPFDPESAWCDACTLSIREGCGYSCSVCYSRGFCLCAECFDRGIRCCEDSHDLVLR</sequence>
<dbReference type="SUPFAM" id="SSF48403">
    <property type="entry name" value="Ankyrin repeat"/>
    <property type="match status" value="1"/>
</dbReference>
<dbReference type="Pfam" id="PF12796">
    <property type="entry name" value="Ank_2"/>
    <property type="match status" value="1"/>
</dbReference>
<keyword evidence="2 3" id="KW-0040">ANK repeat</keyword>
<dbReference type="InterPro" id="IPR002110">
    <property type="entry name" value="Ankyrin_rpt"/>
</dbReference>
<dbReference type="EMBL" id="JAGTJS010000014">
    <property type="protein sequence ID" value="KAH7248217.1"/>
    <property type="molecule type" value="Genomic_DNA"/>
</dbReference>
<reference evidence="5" key="1">
    <citation type="journal article" date="2021" name="Nat. Commun.">
        <title>Genetic determinants of endophytism in the Arabidopsis root mycobiome.</title>
        <authorList>
            <person name="Mesny F."/>
            <person name="Miyauchi S."/>
            <person name="Thiergart T."/>
            <person name="Pickel B."/>
            <person name="Atanasova L."/>
            <person name="Karlsson M."/>
            <person name="Huettel B."/>
            <person name="Barry K.W."/>
            <person name="Haridas S."/>
            <person name="Chen C."/>
            <person name="Bauer D."/>
            <person name="Andreopoulos W."/>
            <person name="Pangilinan J."/>
            <person name="LaButti K."/>
            <person name="Riley R."/>
            <person name="Lipzen A."/>
            <person name="Clum A."/>
            <person name="Drula E."/>
            <person name="Henrissat B."/>
            <person name="Kohler A."/>
            <person name="Grigoriev I.V."/>
            <person name="Martin F.M."/>
            <person name="Hacquard S."/>
        </authorList>
    </citation>
    <scope>NUCLEOTIDE SEQUENCE</scope>
    <source>
        <strain evidence="5">FSSC 5 MPI-SDFR-AT-0091</strain>
    </source>
</reference>
<evidence type="ECO:0000256" key="1">
    <source>
        <dbReference type="ARBA" id="ARBA00022737"/>
    </source>
</evidence>
<evidence type="ECO:0000256" key="2">
    <source>
        <dbReference type="ARBA" id="ARBA00023043"/>
    </source>
</evidence>
<dbReference type="Gene3D" id="1.25.40.20">
    <property type="entry name" value="Ankyrin repeat-containing domain"/>
    <property type="match status" value="1"/>
</dbReference>
<comment type="caution">
    <text evidence="5">The sequence shown here is derived from an EMBL/GenBank/DDBJ whole genome shotgun (WGS) entry which is preliminary data.</text>
</comment>
<dbReference type="AlphaFoldDB" id="A0A9P9K3T9"/>
<dbReference type="InterPro" id="IPR036770">
    <property type="entry name" value="Ankyrin_rpt-contain_sf"/>
</dbReference>
<feature type="region of interest" description="Disordered" evidence="4">
    <location>
        <begin position="1"/>
        <end position="26"/>
    </location>
</feature>
<dbReference type="PANTHER" id="PTHR24198:SF165">
    <property type="entry name" value="ANKYRIN REPEAT-CONTAINING PROTEIN-RELATED"/>
    <property type="match status" value="1"/>
</dbReference>
<name>A0A9P9K3T9_FUSSL</name>